<evidence type="ECO:0000256" key="6">
    <source>
        <dbReference type="SAM" id="Phobius"/>
    </source>
</evidence>
<evidence type="ECO:0000256" key="4">
    <source>
        <dbReference type="ARBA" id="ARBA00022989"/>
    </source>
</evidence>
<dbReference type="Proteomes" id="UP000011910">
    <property type="component" value="Unassembled WGS sequence"/>
</dbReference>
<dbReference type="GO" id="GO:0016757">
    <property type="term" value="F:glycosyltransferase activity"/>
    <property type="evidence" value="ECO:0007669"/>
    <property type="project" value="TreeGrafter"/>
</dbReference>
<keyword evidence="5 6" id="KW-0472">Membrane</keyword>
<comment type="caution">
    <text evidence="7">The sequence shown here is derived from an EMBL/GenBank/DDBJ whole genome shotgun (WGS) entry which is preliminary data.</text>
</comment>
<keyword evidence="3 6" id="KW-0812">Transmembrane</keyword>
<protein>
    <submittedName>
        <fullName evidence="7">Uncharacterized protein</fullName>
    </submittedName>
</protein>
<dbReference type="PANTHER" id="PTHR32044">
    <property type="entry name" value="GLUCOMANNAN 4-BETA-MANNOSYLTRANSFERASE 9"/>
    <property type="match status" value="1"/>
</dbReference>
<dbReference type="AlphaFoldDB" id="M7N0E3"/>
<organism evidence="7 8">
    <name type="scientific">Cesiribacter andamanensis AMV16</name>
    <dbReference type="NCBI Taxonomy" id="1279009"/>
    <lineage>
        <taxon>Bacteria</taxon>
        <taxon>Pseudomonadati</taxon>
        <taxon>Bacteroidota</taxon>
        <taxon>Cytophagia</taxon>
        <taxon>Cytophagales</taxon>
        <taxon>Cesiribacteraceae</taxon>
        <taxon>Cesiribacter</taxon>
    </lineage>
</organism>
<evidence type="ECO:0000256" key="5">
    <source>
        <dbReference type="ARBA" id="ARBA00023136"/>
    </source>
</evidence>
<keyword evidence="8" id="KW-1185">Reference proteome</keyword>
<evidence type="ECO:0000256" key="1">
    <source>
        <dbReference type="ARBA" id="ARBA00004308"/>
    </source>
</evidence>
<evidence type="ECO:0000313" key="8">
    <source>
        <dbReference type="Proteomes" id="UP000011910"/>
    </source>
</evidence>
<gene>
    <name evidence="7" type="ORF">ADICEAN_04190</name>
</gene>
<feature type="transmembrane region" description="Helical" evidence="6">
    <location>
        <begin position="60"/>
        <end position="84"/>
    </location>
</feature>
<evidence type="ECO:0000256" key="2">
    <source>
        <dbReference type="ARBA" id="ARBA00022679"/>
    </source>
</evidence>
<dbReference type="EMBL" id="AODQ01000208">
    <property type="protein sequence ID" value="EMR00691.1"/>
    <property type="molecule type" value="Genomic_DNA"/>
</dbReference>
<feature type="transmembrane region" description="Helical" evidence="6">
    <location>
        <begin position="188"/>
        <end position="212"/>
    </location>
</feature>
<name>M7N0E3_9BACT</name>
<evidence type="ECO:0000313" key="7">
    <source>
        <dbReference type="EMBL" id="EMR00691.1"/>
    </source>
</evidence>
<feature type="transmembrane region" description="Helical" evidence="6">
    <location>
        <begin position="218"/>
        <end position="236"/>
    </location>
</feature>
<comment type="subcellular location">
    <subcellularLocation>
        <location evidence="1">Endomembrane system</location>
    </subcellularLocation>
</comment>
<dbReference type="GO" id="GO:0012505">
    <property type="term" value="C:endomembrane system"/>
    <property type="evidence" value="ECO:0007669"/>
    <property type="project" value="UniProtKB-SubCell"/>
</dbReference>
<proteinExistence type="predicted"/>
<dbReference type="STRING" id="1279009.ADICEAN_04190"/>
<dbReference type="PANTHER" id="PTHR32044:SF80">
    <property type="entry name" value="XYLOGLUCAN GLYCOSYLTRANSFERASE 2-RELATED"/>
    <property type="match status" value="1"/>
</dbReference>
<dbReference type="PATRIC" id="fig|1279009.4.peg.4215"/>
<accession>M7N0E3</accession>
<keyword evidence="4 6" id="KW-1133">Transmembrane helix</keyword>
<feature type="transmembrane region" description="Helical" evidence="6">
    <location>
        <begin position="96"/>
        <end position="117"/>
    </location>
</feature>
<dbReference type="eggNOG" id="COG1215">
    <property type="taxonomic scope" value="Bacteria"/>
</dbReference>
<keyword evidence="2" id="KW-0808">Transferase</keyword>
<reference evidence="7 8" key="1">
    <citation type="journal article" date="2013" name="Genome Announc.">
        <title>Draft Genome Sequence of Cesiribacter andamanensis Strain AMV16T, Isolated from a Soil Sample from a Mud Volcano in the Andaman Islands, India.</title>
        <authorList>
            <person name="Shivaji S."/>
            <person name="Ara S."/>
            <person name="Begum Z."/>
            <person name="Srinivas T.N."/>
            <person name="Singh A."/>
            <person name="Kumar Pinnaka A."/>
        </authorList>
    </citation>
    <scope>NUCLEOTIDE SEQUENCE [LARGE SCALE GENOMIC DNA]</scope>
    <source>
        <strain evidence="7 8">AMV16</strain>
    </source>
</reference>
<evidence type="ECO:0000256" key="3">
    <source>
        <dbReference type="ARBA" id="ARBA00022692"/>
    </source>
</evidence>
<sequence length="239" mass="27499">MQGWKFQYLEEVESPAELPVLMPAIRSQHFRWNKGAAECARKNLLKSLKVQSGFFNKLHAFFHLTNSSIFIIILLAALLSVPMLFVQQAHPELEGVYRLGSVFLLGFLSIAFFYWTASRRLFPRRSWQYFLRLFPPFLVVSMGLSAHNTLAVAEGWLGKKSPFLRTPKFNILGKEGGWKENSYIRSGLSWLTVVEMLLILYFAFGLAAGLYLQHWSLLPFHLMLVLGFSLVVFYTLRGR</sequence>